<dbReference type="KEGG" id="lpav:PLANPX_4010"/>
<gene>
    <name evidence="2" type="ORF">PLANPX_4010</name>
</gene>
<name>A0A5K7XD53_9BACT</name>
<sequence length="132" mass="14236">MGASTMIGNGSMSTLTYELYGDALLATFSGAITRHNAPGYQEELAAVLEPARSLVLDLTEVDDVSGTGFRMMLHLYHLVCIRGGEMALVGMNGELRDTVEATGFGEFFVVCKTLDEAIERVCRDSQGHASVR</sequence>
<evidence type="ECO:0000313" key="3">
    <source>
        <dbReference type="Proteomes" id="UP000326837"/>
    </source>
</evidence>
<dbReference type="Gene3D" id="3.30.750.24">
    <property type="entry name" value="STAS domain"/>
    <property type="match status" value="1"/>
</dbReference>
<dbReference type="CDD" id="cd07043">
    <property type="entry name" value="STAS_anti-anti-sigma_factors"/>
    <property type="match status" value="1"/>
</dbReference>
<keyword evidence="3" id="KW-1185">Reference proteome</keyword>
<evidence type="ECO:0000313" key="2">
    <source>
        <dbReference type="EMBL" id="BBO34398.1"/>
    </source>
</evidence>
<dbReference type="InterPro" id="IPR036513">
    <property type="entry name" value="STAS_dom_sf"/>
</dbReference>
<dbReference type="PROSITE" id="PS50801">
    <property type="entry name" value="STAS"/>
    <property type="match status" value="1"/>
</dbReference>
<dbReference type="SUPFAM" id="SSF52091">
    <property type="entry name" value="SpoIIaa-like"/>
    <property type="match status" value="1"/>
</dbReference>
<dbReference type="Pfam" id="PF01740">
    <property type="entry name" value="STAS"/>
    <property type="match status" value="1"/>
</dbReference>
<protein>
    <recommendedName>
        <fullName evidence="1">STAS domain-containing protein</fullName>
    </recommendedName>
</protein>
<dbReference type="AlphaFoldDB" id="A0A5K7XD53"/>
<dbReference type="Proteomes" id="UP000326837">
    <property type="component" value="Chromosome"/>
</dbReference>
<feature type="domain" description="STAS" evidence="1">
    <location>
        <begin position="13"/>
        <end position="121"/>
    </location>
</feature>
<dbReference type="EMBL" id="AP021861">
    <property type="protein sequence ID" value="BBO34398.1"/>
    <property type="molecule type" value="Genomic_DNA"/>
</dbReference>
<evidence type="ECO:0000259" key="1">
    <source>
        <dbReference type="PROSITE" id="PS50801"/>
    </source>
</evidence>
<organism evidence="2 3">
    <name type="scientific">Lacipirellula parvula</name>
    <dbReference type="NCBI Taxonomy" id="2650471"/>
    <lineage>
        <taxon>Bacteria</taxon>
        <taxon>Pseudomonadati</taxon>
        <taxon>Planctomycetota</taxon>
        <taxon>Planctomycetia</taxon>
        <taxon>Pirellulales</taxon>
        <taxon>Lacipirellulaceae</taxon>
        <taxon>Lacipirellula</taxon>
    </lineage>
</organism>
<accession>A0A5K7XD53</accession>
<proteinExistence type="predicted"/>
<dbReference type="InterPro" id="IPR002645">
    <property type="entry name" value="STAS_dom"/>
</dbReference>
<reference evidence="3" key="1">
    <citation type="submission" date="2019-10" db="EMBL/GenBank/DDBJ databases">
        <title>Lacipirellula parvula gen. nov., sp. nov., representing a lineage of planctomycetes widespread in freshwater anoxic habitats, and description of the family Lacipirellulaceae.</title>
        <authorList>
            <person name="Dedysh S.N."/>
            <person name="Kulichevskaya I.S."/>
            <person name="Beletsky A.V."/>
            <person name="Rakitin A.L."/>
            <person name="Mardanov A.V."/>
            <person name="Ivanova A.A."/>
            <person name="Saltykova V.X."/>
            <person name="Rijpstra W.I.C."/>
            <person name="Sinninghe Damste J.S."/>
            <person name="Ravin N.V."/>
        </authorList>
    </citation>
    <scope>NUCLEOTIDE SEQUENCE [LARGE SCALE GENOMIC DNA]</scope>
    <source>
        <strain evidence="3">PX69</strain>
    </source>
</reference>